<feature type="transmembrane region" description="Helical" evidence="6">
    <location>
        <begin position="6"/>
        <end position="25"/>
    </location>
</feature>
<dbReference type="PANTHER" id="PTHR30071:SF1">
    <property type="entry name" value="CYTOCHROME B_B6 PROTEIN-RELATED"/>
    <property type="match status" value="1"/>
</dbReference>
<evidence type="ECO:0000256" key="3">
    <source>
        <dbReference type="ARBA" id="ARBA00022748"/>
    </source>
</evidence>
<evidence type="ECO:0000259" key="7">
    <source>
        <dbReference type="Pfam" id="PF01578"/>
    </source>
</evidence>
<keyword evidence="9" id="KW-1185">Reference proteome</keyword>
<evidence type="ECO:0000256" key="4">
    <source>
        <dbReference type="ARBA" id="ARBA00022989"/>
    </source>
</evidence>
<gene>
    <name evidence="8" type="ORF">AMPC_02400</name>
</gene>
<keyword evidence="5 6" id="KW-0472">Membrane</keyword>
<evidence type="ECO:0000256" key="1">
    <source>
        <dbReference type="ARBA" id="ARBA00004141"/>
    </source>
</evidence>
<dbReference type="InterPro" id="IPR045062">
    <property type="entry name" value="Cyt_c_biogenesis_CcsA/CcmC"/>
</dbReference>
<evidence type="ECO:0000256" key="6">
    <source>
        <dbReference type="SAM" id="Phobius"/>
    </source>
</evidence>
<organism evidence="8 9">
    <name type="scientific">Anaeromyxobacter paludicola</name>
    <dbReference type="NCBI Taxonomy" id="2918171"/>
    <lineage>
        <taxon>Bacteria</taxon>
        <taxon>Pseudomonadati</taxon>
        <taxon>Myxococcota</taxon>
        <taxon>Myxococcia</taxon>
        <taxon>Myxococcales</taxon>
        <taxon>Cystobacterineae</taxon>
        <taxon>Anaeromyxobacteraceae</taxon>
        <taxon>Anaeromyxobacter</taxon>
    </lineage>
</organism>
<evidence type="ECO:0000313" key="8">
    <source>
        <dbReference type="EMBL" id="BDG07127.1"/>
    </source>
</evidence>
<feature type="transmembrane region" description="Helical" evidence="6">
    <location>
        <begin position="215"/>
        <end position="231"/>
    </location>
</feature>
<name>A0ABN6N1N9_9BACT</name>
<dbReference type="Proteomes" id="UP001162734">
    <property type="component" value="Chromosome"/>
</dbReference>
<feature type="transmembrane region" description="Helical" evidence="6">
    <location>
        <begin position="65"/>
        <end position="84"/>
    </location>
</feature>
<dbReference type="InterPro" id="IPR002541">
    <property type="entry name" value="Cyt_c_assembly"/>
</dbReference>
<accession>A0ABN6N1N9</accession>
<feature type="transmembrane region" description="Helical" evidence="6">
    <location>
        <begin position="243"/>
        <end position="264"/>
    </location>
</feature>
<keyword evidence="2 6" id="KW-0812">Transmembrane</keyword>
<comment type="subcellular location">
    <subcellularLocation>
        <location evidence="1">Membrane</location>
        <topology evidence="1">Multi-pass membrane protein</topology>
    </subcellularLocation>
</comment>
<evidence type="ECO:0000256" key="5">
    <source>
        <dbReference type="ARBA" id="ARBA00023136"/>
    </source>
</evidence>
<evidence type="ECO:0000313" key="9">
    <source>
        <dbReference type="Proteomes" id="UP001162734"/>
    </source>
</evidence>
<keyword evidence="3" id="KW-0201">Cytochrome c-type biogenesis</keyword>
<sequence length="289" mass="31160">MSLVILRIAALLYAGAATGFIAFFAKPRWVRAAAAADSLLLAAFVVHAVAIGFGCREFGGMEFLTLRGGFLMLAWLVSGAFLLVQRIYPVPSVGAFATPLVLVTLLPTLFGPPNAPPRPPEGLKHGLLTGHIFIAVLGVAIFALAFGVALMYLLQEREVKGKRFGALFSRLPSLTQLDTLEQRLVRIGFVVFTVALVLGSVLANEAWGHFWQWDPKQVFSLVSWLLYGALVQARRSGFHGRRYALLSMVGFAIILTSFVGLGLVPVSKHGRDYGLNPPAQASEAGRSAQ</sequence>
<keyword evidence="4 6" id="KW-1133">Transmembrane helix</keyword>
<evidence type="ECO:0000256" key="2">
    <source>
        <dbReference type="ARBA" id="ARBA00022692"/>
    </source>
</evidence>
<dbReference type="EMBL" id="AP025592">
    <property type="protein sequence ID" value="BDG07127.1"/>
    <property type="molecule type" value="Genomic_DNA"/>
</dbReference>
<dbReference type="Pfam" id="PF01578">
    <property type="entry name" value="Cytochrom_C_asm"/>
    <property type="match status" value="1"/>
</dbReference>
<dbReference type="RefSeq" id="WP_248343731.1">
    <property type="nucleotide sequence ID" value="NZ_AP025592.1"/>
</dbReference>
<feature type="transmembrane region" description="Helical" evidence="6">
    <location>
        <begin position="184"/>
        <end position="203"/>
    </location>
</feature>
<feature type="domain" description="Cytochrome c assembly protein" evidence="7">
    <location>
        <begin position="69"/>
        <end position="258"/>
    </location>
</feature>
<protein>
    <submittedName>
        <fullName evidence="8">C-type cytochrome biogenesis protein CcsB</fullName>
    </submittedName>
</protein>
<proteinExistence type="predicted"/>
<dbReference type="PANTHER" id="PTHR30071">
    <property type="entry name" value="HEME EXPORTER PROTEIN C"/>
    <property type="match status" value="1"/>
</dbReference>
<feature type="transmembrane region" description="Helical" evidence="6">
    <location>
        <begin position="130"/>
        <end position="154"/>
    </location>
</feature>
<feature type="transmembrane region" description="Helical" evidence="6">
    <location>
        <begin position="32"/>
        <end position="53"/>
    </location>
</feature>
<feature type="transmembrane region" description="Helical" evidence="6">
    <location>
        <begin position="91"/>
        <end position="110"/>
    </location>
</feature>
<reference evidence="9" key="1">
    <citation type="journal article" date="2022" name="Int. J. Syst. Evol. Microbiol.">
        <title>Anaeromyxobacter oryzae sp. nov., Anaeromyxobacter diazotrophicus sp. nov. and Anaeromyxobacter paludicola sp. nov., isolated from paddy soils.</title>
        <authorList>
            <person name="Itoh H."/>
            <person name="Xu Z."/>
            <person name="Mise K."/>
            <person name="Masuda Y."/>
            <person name="Ushijima N."/>
            <person name="Hayakawa C."/>
            <person name="Shiratori Y."/>
            <person name="Senoo K."/>
        </authorList>
    </citation>
    <scope>NUCLEOTIDE SEQUENCE [LARGE SCALE GENOMIC DNA]</scope>
    <source>
        <strain evidence="9">Red630</strain>
    </source>
</reference>